<dbReference type="SUPFAM" id="SSF54999">
    <property type="entry name" value="Ribosomal protein S10"/>
    <property type="match status" value="1"/>
</dbReference>
<organism evidence="5 6">
    <name type="scientific">Eptatretus burgeri</name>
    <name type="common">Inshore hagfish</name>
    <dbReference type="NCBI Taxonomy" id="7764"/>
    <lineage>
        <taxon>Eukaryota</taxon>
        <taxon>Metazoa</taxon>
        <taxon>Chordata</taxon>
        <taxon>Craniata</taxon>
        <taxon>Vertebrata</taxon>
        <taxon>Cyclostomata</taxon>
        <taxon>Myxini</taxon>
        <taxon>Myxiniformes</taxon>
        <taxon>Myxinidae</taxon>
        <taxon>Eptatretinae</taxon>
        <taxon>Eptatretus</taxon>
    </lineage>
</organism>
<dbReference type="InterPro" id="IPR036838">
    <property type="entry name" value="Ribosomal_uS10_dom_sf"/>
</dbReference>
<proteinExistence type="predicted"/>
<keyword evidence="6" id="KW-1185">Reference proteome</keyword>
<reference evidence="5" key="2">
    <citation type="submission" date="2025-09" db="UniProtKB">
        <authorList>
            <consortium name="Ensembl"/>
        </authorList>
    </citation>
    <scope>IDENTIFICATION</scope>
</reference>
<dbReference type="Pfam" id="PF00338">
    <property type="entry name" value="Ribosomal_S10"/>
    <property type="match status" value="1"/>
</dbReference>
<reference evidence="5" key="1">
    <citation type="submission" date="2025-08" db="UniProtKB">
        <authorList>
            <consortium name="Ensembl"/>
        </authorList>
    </citation>
    <scope>IDENTIFICATION</scope>
</reference>
<dbReference type="GO" id="GO:1990904">
    <property type="term" value="C:ribonucleoprotein complex"/>
    <property type="evidence" value="ECO:0007669"/>
    <property type="project" value="UniProtKB-KW"/>
</dbReference>
<evidence type="ECO:0000256" key="3">
    <source>
        <dbReference type="SAM" id="SignalP"/>
    </source>
</evidence>
<accession>A0A8C4NCE3</accession>
<dbReference type="SMART" id="SM01403">
    <property type="entry name" value="Ribosomal_S10"/>
    <property type="match status" value="1"/>
</dbReference>
<dbReference type="GO" id="GO:0005761">
    <property type="term" value="C:mitochondrial ribosome"/>
    <property type="evidence" value="ECO:0007669"/>
    <property type="project" value="InterPro"/>
</dbReference>
<evidence type="ECO:0000313" key="6">
    <source>
        <dbReference type="Proteomes" id="UP000694388"/>
    </source>
</evidence>
<dbReference type="InterPro" id="IPR027486">
    <property type="entry name" value="Ribosomal_uS10_dom"/>
</dbReference>
<feature type="signal peptide" evidence="3">
    <location>
        <begin position="1"/>
        <end position="18"/>
    </location>
</feature>
<feature type="chain" id="PRO_5034230859" evidence="3">
    <location>
        <begin position="19"/>
        <end position="194"/>
    </location>
</feature>
<dbReference type="Ensembl" id="ENSEBUT00000005069.1">
    <property type="protein sequence ID" value="ENSEBUP00000004631.1"/>
    <property type="gene ID" value="ENSEBUG00000003240.1"/>
</dbReference>
<keyword evidence="2" id="KW-0687">Ribonucleoprotein</keyword>
<evidence type="ECO:0000256" key="1">
    <source>
        <dbReference type="ARBA" id="ARBA00022980"/>
    </source>
</evidence>
<name>A0A8C4NCE3_EPTBU</name>
<protein>
    <submittedName>
        <fullName evidence="5">Mitochondrial ribosomal protein L48</fullName>
    </submittedName>
</protein>
<evidence type="ECO:0000313" key="5">
    <source>
        <dbReference type="Ensembl" id="ENSEBUP00000004631.1"/>
    </source>
</evidence>
<feature type="domain" description="Small ribosomal subunit protein uS10" evidence="4">
    <location>
        <begin position="74"/>
        <end position="168"/>
    </location>
</feature>
<dbReference type="PANTHER" id="PTHR13473:SF0">
    <property type="entry name" value="LARGE RIBOSOMAL SUBUNIT PROTEIN ML48"/>
    <property type="match status" value="1"/>
</dbReference>
<sequence>MAALFGTLPALVLRRAQAFTSPGRFHRSRPTHGVGRYDHLIAKDPQENVSKRKRRILDTGLLPPVGDKEYGTLNILTKGHDVTLVEHFSSYVHYLCKRLGMIICSTYALPTQHVEVYLDQLSRKQVYDATINTHGRLVQIGRMPSSLAPLLLQQLLLNLPEGVDLVIKPHTDEDFQLRFKSRPEMSRLQDELKR</sequence>
<dbReference type="Proteomes" id="UP000694388">
    <property type="component" value="Unplaced"/>
</dbReference>
<dbReference type="GeneTree" id="ENSGT00390000012955"/>
<evidence type="ECO:0000256" key="2">
    <source>
        <dbReference type="ARBA" id="ARBA00023274"/>
    </source>
</evidence>
<keyword evidence="3" id="KW-0732">Signal</keyword>
<dbReference type="AlphaFoldDB" id="A0A8C4NCE3"/>
<dbReference type="OMA" id="MKQHTEA"/>
<dbReference type="InterPro" id="IPR027487">
    <property type="entry name" value="Ribosomal_mL48"/>
</dbReference>
<keyword evidence="1" id="KW-0689">Ribosomal protein</keyword>
<dbReference type="PANTHER" id="PTHR13473">
    <property type="entry name" value="MITOCHONDRIAL RIBOSOMAL PROTEIN L48"/>
    <property type="match status" value="1"/>
</dbReference>
<evidence type="ECO:0000259" key="4">
    <source>
        <dbReference type="SMART" id="SM01403"/>
    </source>
</evidence>